<sequence>MTSTPKKLPNLGVSPTSMFRLLKDQPTRFFRSLYLDEPRSPVPHLLTSNALPTSEEISLITDALSSARAQHANLARKLESQTTTSHTGSSRIEQQIQAVNRFIAVHEARILPSPILQLPVELLQIIFRMVTDALVNDRQSDREYNWTWGKVDLAHLPFTISHVCRQWRNVVLSMPDLWSVLPKVELDRSSTGRLRRRRTLQIASKLLHRSVGSTITASINGGPGFTPSHPAMKLLVAHCGRWSKLDVILDSKWKVLDELESMIAGRLSSLHTLILEFISYWPYPSDAQRTIDLFRDVPFLKHVTLKEPPFYFSFPKGQIQTLVLHLSGRNTNPVKGQLGIVRSSSVSLTSLELKISIMSAGGYLCETSLNLPNLISLKIRACVEGRSGWLVDHILVPSLQKLDLNSSAADEDLCVMAHDMLSRSGCSTIYDLCIQQHERQPRKGSVIKLLEIEPFLRRLCVTIPQAYDLIALSNSVDPPAPFLEHCIFSIGQVASIDLNTLIEPIKSIARNRCPPNPRFKPSPILRRVGQHPRDGEVQPLFLIKTYKLIVYSRERATQMQFLLEGFPSYGSCFPAFNLLNHAKHVLGGCLYGVGWRYITSPRSLIKYTPQKEDFEGMDRILNEVLSTKINHVAEILVTELHRVLAYITKRFNERRYLLEYGPLIRLATLILQSWVPIFEKYTPAWHCTTDTPSDSPALIYAKEKRVIKTRKSLERNGVTLQ</sequence>
<gene>
    <name evidence="1" type="ORF">D9613_001193</name>
</gene>
<keyword evidence="2" id="KW-1185">Reference proteome</keyword>
<dbReference type="Proteomes" id="UP000521872">
    <property type="component" value="Unassembled WGS sequence"/>
</dbReference>
<accession>A0A8H4R2F8</accession>
<proteinExistence type="predicted"/>
<evidence type="ECO:0000313" key="1">
    <source>
        <dbReference type="EMBL" id="KAF4621198.1"/>
    </source>
</evidence>
<evidence type="ECO:0000313" key="2">
    <source>
        <dbReference type="Proteomes" id="UP000521872"/>
    </source>
</evidence>
<organism evidence="1 2">
    <name type="scientific">Agrocybe pediades</name>
    <dbReference type="NCBI Taxonomy" id="84607"/>
    <lineage>
        <taxon>Eukaryota</taxon>
        <taxon>Fungi</taxon>
        <taxon>Dikarya</taxon>
        <taxon>Basidiomycota</taxon>
        <taxon>Agaricomycotina</taxon>
        <taxon>Agaricomycetes</taxon>
        <taxon>Agaricomycetidae</taxon>
        <taxon>Agaricales</taxon>
        <taxon>Agaricineae</taxon>
        <taxon>Strophariaceae</taxon>
        <taxon>Agrocybe</taxon>
    </lineage>
</organism>
<dbReference type="AlphaFoldDB" id="A0A8H4R2F8"/>
<name>A0A8H4R2F8_9AGAR</name>
<reference evidence="1 2" key="1">
    <citation type="submission" date="2019-12" db="EMBL/GenBank/DDBJ databases">
        <authorList>
            <person name="Floudas D."/>
            <person name="Bentzer J."/>
            <person name="Ahren D."/>
            <person name="Johansson T."/>
            <person name="Persson P."/>
            <person name="Tunlid A."/>
        </authorList>
    </citation>
    <scope>NUCLEOTIDE SEQUENCE [LARGE SCALE GENOMIC DNA]</scope>
    <source>
        <strain evidence="1 2">CBS 102.39</strain>
    </source>
</reference>
<dbReference type="EMBL" id="JAACJL010000015">
    <property type="protein sequence ID" value="KAF4621198.1"/>
    <property type="molecule type" value="Genomic_DNA"/>
</dbReference>
<evidence type="ECO:0008006" key="3">
    <source>
        <dbReference type="Google" id="ProtNLM"/>
    </source>
</evidence>
<protein>
    <recommendedName>
        <fullName evidence="3">F-box domain-containing protein</fullName>
    </recommendedName>
</protein>
<comment type="caution">
    <text evidence="1">The sequence shown here is derived from an EMBL/GenBank/DDBJ whole genome shotgun (WGS) entry which is preliminary data.</text>
</comment>